<proteinExistence type="predicted"/>
<evidence type="ECO:0008006" key="5">
    <source>
        <dbReference type="Google" id="ProtNLM"/>
    </source>
</evidence>
<evidence type="ECO:0000313" key="4">
    <source>
        <dbReference type="Proteomes" id="UP000294911"/>
    </source>
</evidence>
<feature type="chain" id="PRO_5038787375" description="DUF4352 domain-containing protein" evidence="2">
    <location>
        <begin position="22"/>
        <end position="172"/>
    </location>
</feature>
<dbReference type="OrthoDB" id="3686846at2"/>
<gene>
    <name evidence="3" type="ORF">EV191_11341</name>
</gene>
<evidence type="ECO:0000256" key="2">
    <source>
        <dbReference type="SAM" id="SignalP"/>
    </source>
</evidence>
<feature type="region of interest" description="Disordered" evidence="1">
    <location>
        <begin position="29"/>
        <end position="50"/>
    </location>
</feature>
<dbReference type="AlphaFoldDB" id="A0A4R2QIJ0"/>
<name>A0A4R2QIJ0_9PSEU</name>
<keyword evidence="2" id="KW-0732">Signal</keyword>
<organism evidence="3 4">
    <name type="scientific">Tamaricihabitans halophyticus</name>
    <dbReference type="NCBI Taxonomy" id="1262583"/>
    <lineage>
        <taxon>Bacteria</taxon>
        <taxon>Bacillati</taxon>
        <taxon>Actinomycetota</taxon>
        <taxon>Actinomycetes</taxon>
        <taxon>Pseudonocardiales</taxon>
        <taxon>Pseudonocardiaceae</taxon>
        <taxon>Tamaricihabitans</taxon>
    </lineage>
</organism>
<accession>A0A4R2QIJ0</accession>
<evidence type="ECO:0000313" key="3">
    <source>
        <dbReference type="EMBL" id="TCP46765.1"/>
    </source>
</evidence>
<reference evidence="3 4" key="1">
    <citation type="submission" date="2019-03" db="EMBL/GenBank/DDBJ databases">
        <title>Genomic Encyclopedia of Type Strains, Phase IV (KMG-IV): sequencing the most valuable type-strain genomes for metagenomic binning, comparative biology and taxonomic classification.</title>
        <authorList>
            <person name="Goeker M."/>
        </authorList>
    </citation>
    <scope>NUCLEOTIDE SEQUENCE [LARGE SCALE GENOMIC DNA]</scope>
    <source>
        <strain evidence="3 4">DSM 45765</strain>
    </source>
</reference>
<dbReference type="RefSeq" id="WP_132879456.1">
    <property type="nucleotide sequence ID" value="NZ_SLXQ01000013.1"/>
</dbReference>
<keyword evidence="4" id="KW-1185">Reference proteome</keyword>
<comment type="caution">
    <text evidence="3">The sequence shown here is derived from an EMBL/GenBank/DDBJ whole genome shotgun (WGS) entry which is preliminary data.</text>
</comment>
<sequence length="172" mass="18137">MRFANATGIALGACLCVLAIAGCAEQPATTPASGDAQVQVRQQGEPRFGETRELSDGLRVTVSQPKEFQPSDTAYPQAARAVSFEITLDNAQATRYHLADMSVLLTADGQPMKQVIDSTQGYTGMGSNTTDVTTGGTARFTVAFTVPPESVPLELIMESGRGSLLTYTGSTR</sequence>
<evidence type="ECO:0000256" key="1">
    <source>
        <dbReference type="SAM" id="MobiDB-lite"/>
    </source>
</evidence>
<protein>
    <recommendedName>
        <fullName evidence="5">DUF4352 domain-containing protein</fullName>
    </recommendedName>
</protein>
<dbReference type="PROSITE" id="PS51257">
    <property type="entry name" value="PROKAR_LIPOPROTEIN"/>
    <property type="match status" value="1"/>
</dbReference>
<feature type="signal peptide" evidence="2">
    <location>
        <begin position="1"/>
        <end position="21"/>
    </location>
</feature>
<dbReference type="EMBL" id="SLXQ01000013">
    <property type="protein sequence ID" value="TCP46765.1"/>
    <property type="molecule type" value="Genomic_DNA"/>
</dbReference>
<dbReference type="Proteomes" id="UP000294911">
    <property type="component" value="Unassembled WGS sequence"/>
</dbReference>